<protein>
    <submittedName>
        <fullName evidence="2">Uncharacterized protein</fullName>
    </submittedName>
</protein>
<dbReference type="STRING" id="85968.GCA_900073015_03634"/>
<dbReference type="EMBL" id="PDCN02000031">
    <property type="protein sequence ID" value="PIB73386.1"/>
    <property type="molecule type" value="Genomic_DNA"/>
</dbReference>
<evidence type="ECO:0000256" key="1">
    <source>
        <dbReference type="SAM" id="MobiDB-lite"/>
    </source>
</evidence>
<feature type="region of interest" description="Disordered" evidence="1">
    <location>
        <begin position="319"/>
        <end position="392"/>
    </location>
</feature>
<reference evidence="2 3" key="1">
    <citation type="journal article" date="2017" name="Infect. Genet. Evol.">
        <title>The new phylogeny of the genus Mycobacterium: The old and the news.</title>
        <authorList>
            <person name="Tortoli E."/>
            <person name="Fedrizzi T."/>
            <person name="Meehan C.J."/>
            <person name="Trovato A."/>
            <person name="Grottola A."/>
            <person name="Giacobazzi E."/>
            <person name="Serpini G.F."/>
            <person name="Tagliazucchi S."/>
            <person name="Fabio A."/>
            <person name="Bettua C."/>
            <person name="Bertorelli R."/>
            <person name="Frascaro F."/>
            <person name="De Sanctis V."/>
            <person name="Pecorari M."/>
            <person name="Jousson O."/>
            <person name="Segata N."/>
            <person name="Cirillo D.M."/>
        </authorList>
    </citation>
    <scope>NUCLEOTIDE SEQUENCE [LARGE SCALE GENOMIC DNA]</scope>
    <source>
        <strain evidence="2 3">CIP1034565</strain>
    </source>
</reference>
<evidence type="ECO:0000313" key="2">
    <source>
        <dbReference type="EMBL" id="PIB73386.1"/>
    </source>
</evidence>
<sequence length="507" mass="53293">MASSDVQIQRIEQARADAYGLTAFQNPLEVWQDVFNGYEVVFTNPDGSPKVVQEGLSLQLQKLFEGSSEQWEQLAETFSDPDVQAQFVNSFRNLADPERYQTVAANIPDYVERIGNAGEGLFDQIQEAVEALPEVLQASAALLAAGDPFGAYSEINYWFLTAGLSDFRGSMLDAFRVPGDFFDDLGVEPLSRILGASWMDEAFDSQQRPGWASYGLLNRGMIGNFARAVLAPQVTTVFQTLEIVETFAGAVQGGDFETAASELVNAPAKITGAFLVGYIPKFVREQGSVGTGQNFPGIFTVNSTFDFFTRQVPEQINKTLTAERPDPEDTSNRNGDPGALPSNLALTVAAAPTQTGSEKKSQDLTPTADIQGTNVANPTNEGDEGDGTGRLKDRAEAPANLASELANGAKADGEAPGTQAPKSSTRSASSSVGSKIQQRAEKLQNSITKRVDKLTNSITKRIGLGGKSNGSAADSSSPSGPSASSGNGGNGGGEGSGGGNGSGGSSD</sequence>
<feature type="compositionally biased region" description="Low complexity" evidence="1">
    <location>
        <begin position="469"/>
        <end position="485"/>
    </location>
</feature>
<dbReference type="Proteomes" id="UP000230551">
    <property type="component" value="Unassembled WGS sequence"/>
</dbReference>
<accession>A0A2G5P540</accession>
<comment type="caution">
    <text evidence="2">The sequence shown here is derived from an EMBL/GenBank/DDBJ whole genome shotgun (WGS) entry which is preliminary data.</text>
</comment>
<feature type="compositionally biased region" description="Low complexity" evidence="1">
    <location>
        <begin position="423"/>
        <end position="434"/>
    </location>
</feature>
<keyword evidence="3" id="KW-1185">Reference proteome</keyword>
<feature type="compositionally biased region" description="Polar residues" evidence="1">
    <location>
        <begin position="443"/>
        <end position="459"/>
    </location>
</feature>
<feature type="compositionally biased region" description="Basic and acidic residues" evidence="1">
    <location>
        <begin position="321"/>
        <end position="331"/>
    </location>
</feature>
<proteinExistence type="predicted"/>
<dbReference type="AlphaFoldDB" id="A0A2G5P540"/>
<feature type="compositionally biased region" description="Polar residues" evidence="1">
    <location>
        <begin position="363"/>
        <end position="380"/>
    </location>
</feature>
<evidence type="ECO:0000313" key="3">
    <source>
        <dbReference type="Proteomes" id="UP000230551"/>
    </source>
</evidence>
<name>A0A2G5P540_9MYCO</name>
<feature type="region of interest" description="Disordered" evidence="1">
    <location>
        <begin position="407"/>
        <end position="507"/>
    </location>
</feature>
<feature type="compositionally biased region" description="Gly residues" evidence="1">
    <location>
        <begin position="486"/>
        <end position="507"/>
    </location>
</feature>
<organism evidence="2 3">
    <name type="scientific">Mycolicibacterium brumae</name>
    <dbReference type="NCBI Taxonomy" id="85968"/>
    <lineage>
        <taxon>Bacteria</taxon>
        <taxon>Bacillati</taxon>
        <taxon>Actinomycetota</taxon>
        <taxon>Actinomycetes</taxon>
        <taxon>Mycobacteriales</taxon>
        <taxon>Mycobacteriaceae</taxon>
        <taxon>Mycolicibacterium</taxon>
    </lineage>
</organism>
<gene>
    <name evidence="2" type="ORF">CQY22_016920</name>
</gene>